<proteinExistence type="inferred from homology"/>
<evidence type="ECO:0000256" key="6">
    <source>
        <dbReference type="PIRNR" id="PIRNR038972"/>
    </source>
</evidence>
<protein>
    <recommendedName>
        <fullName evidence="6">tRNA wybutosine-synthesizing protein 2</fullName>
        <shortName evidence="6">tRNA-yW-synthesizing protein 2</shortName>
    </recommendedName>
    <alternativeName>
        <fullName evidence="6">tRNA(Phe) (4-demethylwyosine(37)-C(7)) aminocarboxypropyltransferase</fullName>
    </alternativeName>
</protein>
<dbReference type="InterPro" id="IPR026274">
    <property type="entry name" value="tRNA_wybutosine_synth_prot_2"/>
</dbReference>
<evidence type="ECO:0000259" key="7">
    <source>
        <dbReference type="PROSITE" id="PS51684"/>
    </source>
</evidence>
<dbReference type="Gene3D" id="3.40.50.150">
    <property type="entry name" value="Vaccinia Virus protein VP39"/>
    <property type="match status" value="1"/>
</dbReference>
<dbReference type="InterPro" id="IPR030382">
    <property type="entry name" value="MeTrfase_TRM5/TYW2"/>
</dbReference>
<dbReference type="GO" id="GO:0005737">
    <property type="term" value="C:cytoplasm"/>
    <property type="evidence" value="ECO:0007669"/>
    <property type="project" value="UniProtKB-SubCell"/>
</dbReference>
<keyword evidence="3 6" id="KW-0949">S-adenosyl-L-methionine</keyword>
<name>A0AA91T0Z2_CLALS</name>
<evidence type="ECO:0000256" key="4">
    <source>
        <dbReference type="ARBA" id="ARBA00022694"/>
    </source>
</evidence>
<dbReference type="InterPro" id="IPR056743">
    <property type="entry name" value="TRM5-TYW2-like_MTfase"/>
</dbReference>
<dbReference type="Proteomes" id="UP000195602">
    <property type="component" value="Unassembled WGS sequence"/>
</dbReference>
<dbReference type="GO" id="GO:0030488">
    <property type="term" value="P:tRNA methylation"/>
    <property type="evidence" value="ECO:0007669"/>
    <property type="project" value="TreeGrafter"/>
</dbReference>
<dbReference type="PANTHER" id="PTHR23245">
    <property type="entry name" value="TRNA METHYLTRANSFERASE"/>
    <property type="match status" value="1"/>
</dbReference>
<dbReference type="GO" id="GO:0008757">
    <property type="term" value="F:S-adenosylmethionine-dependent methyltransferase activity"/>
    <property type="evidence" value="ECO:0007669"/>
    <property type="project" value="InterPro"/>
</dbReference>
<evidence type="ECO:0000256" key="2">
    <source>
        <dbReference type="ARBA" id="ARBA00022679"/>
    </source>
</evidence>
<keyword evidence="2 6" id="KW-0808">Transferase</keyword>
<evidence type="ECO:0000256" key="1">
    <source>
        <dbReference type="ARBA" id="ARBA00004797"/>
    </source>
</evidence>
<comment type="function">
    <text evidence="6">S-adenosyl-L-methionine-dependent transferase that acts as a component of the wybutosine biosynthesis pathway. Wybutosine is a hyper modified guanosine with a tricyclic base found at the 3'-position adjacent to the anticodon of eukaryotic phenylalanine tRNA. Catalyzes the transfer of the alpha-amino-alpha-carboxypropyl (acp) group from S-adenosyl-L-methionine to the C-7 position of 4-demethylwyosine (imG-14) to produce wybutosine-86.</text>
</comment>
<dbReference type="Pfam" id="PF02475">
    <property type="entry name" value="TRM5-TYW2_MTfase"/>
    <property type="match status" value="1"/>
</dbReference>
<gene>
    <name evidence="8" type="ORF">A9F13_11g00297</name>
</gene>
<dbReference type="GO" id="GO:0008175">
    <property type="term" value="F:tRNA methyltransferase activity"/>
    <property type="evidence" value="ECO:0007669"/>
    <property type="project" value="TreeGrafter"/>
</dbReference>
<dbReference type="GO" id="GO:0031591">
    <property type="term" value="P:wybutosine biosynthetic process"/>
    <property type="evidence" value="ECO:0007669"/>
    <property type="project" value="InterPro"/>
</dbReference>
<sequence>MSCIVVDDTQLIKKIKNKLDDEGVLDRRNKIIKESGVVRVFATAPPANIQNILQDFASHVQIESFSPQTIDKSISGLTRTFLEASSLSAAQIDLLVDKVPRKWSVYHPMILFGSGTFDSDPWVEVFESGVVDKKRFFASLLSAFPTTVTHFAVNKPIIEQDVMRRPFNLIPLYGDFGPEPNEELFDSPTAEDLQDAFWCHVVQNGIYQTWAPRYTMFSRGNIKEKKRILDSFPDLRGKMVLDLYAGIGYFTLSYLANGATLMCWELNPWSIEGLVKGLAENGYKYKLVSSNEHLSQQKLQQLQQDGVRAFIFHESNESALERIKAWGRLPIAHVNLGLLPSSKSSWPIVREIQNYWTTTTMIAHVHENARCDEFDELCTCLEEYFGNAKVLHLERVKTFAPDVWHIVVDVKMEPQEAAGSSL</sequence>
<dbReference type="AlphaFoldDB" id="A0AA91T0Z2"/>
<accession>A0AA91T0Z2</accession>
<keyword evidence="4 6" id="KW-0819">tRNA processing</keyword>
<comment type="pathway">
    <text evidence="1 6">tRNA modification; wybutosine-tRNA(Phe) biosynthesis.</text>
</comment>
<dbReference type="KEGG" id="clus:A9F13_11g00297"/>
<comment type="subcellular location">
    <subcellularLocation>
        <location evidence="6">Cytoplasm</location>
    </subcellularLocation>
</comment>
<evidence type="ECO:0000256" key="3">
    <source>
        <dbReference type="ARBA" id="ARBA00022691"/>
    </source>
</evidence>
<feature type="domain" description="SAM-dependent methyltransferase TRM5/TYW2-type" evidence="7">
    <location>
        <begin position="141"/>
        <end position="414"/>
    </location>
</feature>
<dbReference type="GO" id="GO:0102522">
    <property type="term" value="F:tRNA 4-demethylwyosine alpha-amino-alpha-carboxypropyltransferase activity"/>
    <property type="evidence" value="ECO:0007669"/>
    <property type="project" value="UniProtKB-EC"/>
</dbReference>
<reference evidence="8 9" key="1">
    <citation type="submission" date="2017-04" db="EMBL/GenBank/DDBJ databases">
        <title>Draft genome of the yeast Clavispora lusitaniae type strain CBS 6936.</title>
        <authorList>
            <person name="Durrens P."/>
            <person name="Klopp C."/>
            <person name="Biteau N."/>
            <person name="Fitton-Ouhabi V."/>
            <person name="Dementhon K."/>
            <person name="Accoceberry I."/>
            <person name="Sherman D.J."/>
            <person name="Noel T."/>
        </authorList>
    </citation>
    <scope>NUCLEOTIDE SEQUENCE [LARGE SCALE GENOMIC DNA]</scope>
    <source>
        <strain evidence="8 9">CBS 6936</strain>
    </source>
</reference>
<dbReference type="InterPro" id="IPR029063">
    <property type="entry name" value="SAM-dependent_MTases_sf"/>
</dbReference>
<dbReference type="EMBL" id="LYUB02000011">
    <property type="protein sequence ID" value="OVF07698.1"/>
    <property type="molecule type" value="Genomic_DNA"/>
</dbReference>
<organism evidence="8 9">
    <name type="scientific">Clavispora lusitaniae</name>
    <name type="common">Candida lusitaniae</name>
    <dbReference type="NCBI Taxonomy" id="36911"/>
    <lineage>
        <taxon>Eukaryota</taxon>
        <taxon>Fungi</taxon>
        <taxon>Dikarya</taxon>
        <taxon>Ascomycota</taxon>
        <taxon>Saccharomycotina</taxon>
        <taxon>Pichiomycetes</taxon>
        <taxon>Metschnikowiaceae</taxon>
        <taxon>Clavispora</taxon>
    </lineage>
</organism>
<dbReference type="SUPFAM" id="SSF53335">
    <property type="entry name" value="S-adenosyl-L-methionine-dependent methyltransferases"/>
    <property type="match status" value="1"/>
</dbReference>
<dbReference type="PANTHER" id="PTHR23245:SF25">
    <property type="entry name" value="TRNA WYBUTOSINE-SYNTHESIZING PROTEIN 2 HOMOLOG"/>
    <property type="match status" value="1"/>
</dbReference>
<comment type="caution">
    <text evidence="8">The sequence shown here is derived from an EMBL/GenBank/DDBJ whole genome shotgun (WGS) entry which is preliminary data.</text>
</comment>
<dbReference type="PIRSF" id="PIRSF038972">
    <property type="entry name" value="Trm12"/>
    <property type="match status" value="1"/>
</dbReference>
<evidence type="ECO:0000256" key="5">
    <source>
        <dbReference type="ARBA" id="ARBA00049400"/>
    </source>
</evidence>
<comment type="catalytic activity">
    <reaction evidence="5">
        <text>4-demethylwyosine(37) in tRNA(Phe) + S-adenosyl-L-methionine = 4-demethyl-7-[(3S)-3-amino-3-carboxypropyl]wyosine(37) in tRNA(Phe) + S-methyl-5'-thioadenosine + H(+)</text>
        <dbReference type="Rhea" id="RHEA:36355"/>
        <dbReference type="Rhea" id="RHEA-COMP:10164"/>
        <dbReference type="Rhea" id="RHEA-COMP:10378"/>
        <dbReference type="ChEBI" id="CHEBI:15378"/>
        <dbReference type="ChEBI" id="CHEBI:17509"/>
        <dbReference type="ChEBI" id="CHEBI:59789"/>
        <dbReference type="ChEBI" id="CHEBI:64315"/>
        <dbReference type="ChEBI" id="CHEBI:73550"/>
        <dbReference type="EC" id="2.5.1.114"/>
    </reaction>
</comment>
<evidence type="ECO:0000313" key="8">
    <source>
        <dbReference type="EMBL" id="OVF07698.1"/>
    </source>
</evidence>
<evidence type="ECO:0000313" key="9">
    <source>
        <dbReference type="Proteomes" id="UP000195602"/>
    </source>
</evidence>
<comment type="similarity">
    <text evidence="6">Belongs to the class I-like SAM-binding methyltransferase superfamily. TRM5/TYW2 family.</text>
</comment>
<dbReference type="PROSITE" id="PS51684">
    <property type="entry name" value="SAM_MT_TRM5_TYW2"/>
    <property type="match status" value="1"/>
</dbReference>
<keyword evidence="6" id="KW-0963">Cytoplasm</keyword>